<keyword evidence="1" id="KW-0175">Coiled coil</keyword>
<keyword evidence="3" id="KW-0472">Membrane</keyword>
<feature type="transmembrane region" description="Helical" evidence="3">
    <location>
        <begin position="621"/>
        <end position="643"/>
    </location>
</feature>
<feature type="compositionally biased region" description="Basic and acidic residues" evidence="2">
    <location>
        <begin position="668"/>
        <end position="685"/>
    </location>
</feature>
<feature type="transmembrane region" description="Helical" evidence="3">
    <location>
        <begin position="111"/>
        <end position="129"/>
    </location>
</feature>
<dbReference type="EMBL" id="MU069563">
    <property type="protein sequence ID" value="KAF5838860.1"/>
    <property type="molecule type" value="Genomic_DNA"/>
</dbReference>
<keyword evidence="5" id="KW-1185">Reference proteome</keyword>
<feature type="transmembrane region" description="Helical" evidence="3">
    <location>
        <begin position="51"/>
        <end position="71"/>
    </location>
</feature>
<accession>A0ABQ7GW80</accession>
<keyword evidence="3" id="KW-1133">Transmembrane helix</keyword>
<feature type="region of interest" description="Disordered" evidence="2">
    <location>
        <begin position="668"/>
        <end position="773"/>
    </location>
</feature>
<evidence type="ECO:0000256" key="2">
    <source>
        <dbReference type="SAM" id="MobiDB-lite"/>
    </source>
</evidence>
<proteinExistence type="predicted"/>
<evidence type="ECO:0000256" key="3">
    <source>
        <dbReference type="SAM" id="Phobius"/>
    </source>
</evidence>
<keyword evidence="3" id="KW-0812">Transmembrane</keyword>
<protein>
    <submittedName>
        <fullName evidence="4">Uncharacterized protein</fullName>
    </submittedName>
</protein>
<name>A0ABQ7GW80_DUNSA</name>
<sequence length="773" mass="84794">MAQCTDTGSEFLLFRHTEPINAEVLYSIQDWDQKDFEDYILQKKQDDIRPLLAFIAMGIISLIIFLVWRILRCCCRCCCLRSKVEERKQQKEKSGYAMTYRSYIGAQICKGFLLLLFLGLLALTIWGLITVDKGITDDGYDAIDAPFDYVDEVMAEVNSAGKPLDTIVQDKIPEAQQIVRVSMNDDSAPSSTAFKDALERSKSLVEQLYDNSTTPDPSSAADSLEALVEGPQRQQQFIDALDSQVVGLEQNVNSVANFDSSKLPTTTEYNNLGTDLDAAIANPSTANKDGLRDELNAVEGSTSVGDISSLHDSLEQISRLDLVALESSSAEAASPSSSTDGSLQALRENLRTLYEIATELSVDASTGTQQTPQGLLPFMDARLKAIGQDVVELTAEVKRSQRKLNGLSTTLEAMHSSGVDAITNQLPQSISDDPIRDGRMLDRLREVSGRLSGDVGDILAYVSAVREMLNDFGPVRDALDDHDANRINDDALTDRLGEFKDRVTAARSGQQDTDFAGFQASANNAQQDAQTAEQSYSQDVKNNLLSRRQTYEDVNQDMQQQQPPTSTATISSARAVASAAFPQQDNVDGIIAKFEREPVMELYNKPKCFVCKDAFDEFANVWYMLTFSGWLLMVMTWFANGLLGELDKVPRANACCPCACLLRMPVEPRDEETGRSGDSGDEKGGFKGNKVAPLPLSMESSGPSEVDIKKAQDMLSVAATNEPDEDMKSRVSTQDTPSVAAFPSEPEEDSKPRVPTLPPIRPPRGSRRSSGDE</sequence>
<gene>
    <name evidence="4" type="ORF">DUNSADRAFT_2029</name>
</gene>
<evidence type="ECO:0000313" key="4">
    <source>
        <dbReference type="EMBL" id="KAF5838860.1"/>
    </source>
</evidence>
<evidence type="ECO:0000256" key="1">
    <source>
        <dbReference type="SAM" id="Coils"/>
    </source>
</evidence>
<dbReference type="Proteomes" id="UP000815325">
    <property type="component" value="Unassembled WGS sequence"/>
</dbReference>
<comment type="caution">
    <text evidence="4">The sequence shown here is derived from an EMBL/GenBank/DDBJ whole genome shotgun (WGS) entry which is preliminary data.</text>
</comment>
<feature type="coiled-coil region" evidence="1">
    <location>
        <begin position="383"/>
        <end position="410"/>
    </location>
</feature>
<reference evidence="4" key="1">
    <citation type="submission" date="2017-08" db="EMBL/GenBank/DDBJ databases">
        <authorList>
            <person name="Polle J.E."/>
            <person name="Barry K."/>
            <person name="Cushman J."/>
            <person name="Schmutz J."/>
            <person name="Tran D."/>
            <person name="Hathwaick L.T."/>
            <person name="Yim W.C."/>
            <person name="Jenkins J."/>
            <person name="Mckie-Krisberg Z.M."/>
            <person name="Prochnik S."/>
            <person name="Lindquist E."/>
            <person name="Dockter R.B."/>
            <person name="Adam C."/>
            <person name="Molina H."/>
            <person name="Bunkerborg J."/>
            <person name="Jin E."/>
            <person name="Buchheim M."/>
            <person name="Magnuson J."/>
        </authorList>
    </citation>
    <scope>NUCLEOTIDE SEQUENCE</scope>
    <source>
        <strain evidence="4">CCAP 19/18</strain>
    </source>
</reference>
<evidence type="ECO:0000313" key="5">
    <source>
        <dbReference type="Proteomes" id="UP000815325"/>
    </source>
</evidence>
<organism evidence="4 5">
    <name type="scientific">Dunaliella salina</name>
    <name type="common">Green alga</name>
    <name type="synonym">Protococcus salinus</name>
    <dbReference type="NCBI Taxonomy" id="3046"/>
    <lineage>
        <taxon>Eukaryota</taxon>
        <taxon>Viridiplantae</taxon>
        <taxon>Chlorophyta</taxon>
        <taxon>core chlorophytes</taxon>
        <taxon>Chlorophyceae</taxon>
        <taxon>CS clade</taxon>
        <taxon>Chlamydomonadales</taxon>
        <taxon>Dunaliellaceae</taxon>
        <taxon>Dunaliella</taxon>
    </lineage>
</organism>